<dbReference type="PANTHER" id="PTHR38166">
    <property type="entry name" value="C2H2-TYPE DOMAIN-CONTAINING PROTEIN-RELATED"/>
    <property type="match status" value="1"/>
</dbReference>
<dbReference type="AlphaFoldDB" id="A0A8H6K1Q6"/>
<dbReference type="PANTHER" id="PTHR38166:SF1">
    <property type="entry name" value="C2H2-TYPE DOMAIN-CONTAINING PROTEIN"/>
    <property type="match status" value="1"/>
</dbReference>
<proteinExistence type="predicted"/>
<feature type="region of interest" description="Disordered" evidence="1">
    <location>
        <begin position="193"/>
        <end position="222"/>
    </location>
</feature>
<evidence type="ECO:0000256" key="1">
    <source>
        <dbReference type="SAM" id="MobiDB-lite"/>
    </source>
</evidence>
<feature type="compositionally biased region" description="Basic and acidic residues" evidence="1">
    <location>
        <begin position="193"/>
        <end position="203"/>
    </location>
</feature>
<keyword evidence="3" id="KW-1185">Reference proteome</keyword>
<feature type="region of interest" description="Disordered" evidence="1">
    <location>
        <begin position="553"/>
        <end position="593"/>
    </location>
</feature>
<gene>
    <name evidence="2" type="ORF">CPLU01_11740</name>
</gene>
<feature type="region of interest" description="Disordered" evidence="1">
    <location>
        <begin position="477"/>
        <end position="513"/>
    </location>
</feature>
<feature type="compositionally biased region" description="Low complexity" evidence="1">
    <location>
        <begin position="623"/>
        <end position="634"/>
    </location>
</feature>
<evidence type="ECO:0000313" key="2">
    <source>
        <dbReference type="EMBL" id="KAF6822846.1"/>
    </source>
</evidence>
<evidence type="ECO:0008006" key="4">
    <source>
        <dbReference type="Google" id="ProtNLM"/>
    </source>
</evidence>
<feature type="region of interest" description="Disordered" evidence="1">
    <location>
        <begin position="616"/>
        <end position="677"/>
    </location>
</feature>
<sequence>MDISCKANTNPAPEGICEDQWGRIKDRMRGASDEDRWFRMWDIVFPEQPRPRSGYPYPPPQEDWPPEEYPEIGKESLSWYPGPFSRMDSYLRNSAQVFSVSTADAPHYNSYGRELVHSPSVSFSPRHGFSDNPSELFDAALPEWSEPNNQGLLNGIHREESLVPPFVDYVHILDKVCPDSAYGSGSYHTQFTKAERVPGKDELQNELSEEADATTSYSDVTRIGPDQHQQYIQSLANAISKKLGGLIDTDNRLALANALPDLVKAFAIRIGHENDALSNRAIMYFAHRYHMQIVRQVKNDFSEPETTNEKPSQHGMSLLEKMDMWSKSPDEQNPSAERELFEGVGDGDEDEDEYTSLNLDRYDEIAFRSKAFEWLASDLRRISFLKGHGPRLDGLSSTFSEQLAKPPGKMFGLIFTAPFVEAAFAQRNMWDKIFGRNVAVIRGFPLLRRPHGFPGLELPLDVLLQWTGASAASIHDGLLPHQSSSEPKLGSLNPTHEADPGASPVKNAPHEPKLPALNYLVPRSMAVQDTYGMQTTQELDPEPVDIPESALLAGPVCSTPRSSSSDLEDSATSFDSDMDSTSDYSDTHNLTPLYDDDLIRPVLDIVADRLYSGFRSTNGGNGQAQASRSASSCSWTPETSGSARSNAPASGGQKRKRADDGDQGSRESKDLPSSTKDGTIDLHHKLFTCPFWKSNPNKHTHCFKSNAYLRLTDVKQHLRRKHFFRRDPCYQRCWIQFSDDVELQLHLAQMPLNCEYLARDYEDGIVPEQHLKLSKRAPPGSSDEQAWFLMWDIVFPDKRSRPDTAYIDAELSEDANSMYEYFKRHVERAYCEETTIAGNAGRSAAEQESDRGRVLGQMMERLLAEWLSGRLSSFLNGSRTNIDLGPPSTYTPADSGIVLGTQAAVPEQAWWDLGQAEMEAMLTWGEAGMTGSDDFNIVENSNGQEDRQE</sequence>
<protein>
    <recommendedName>
        <fullName evidence="4">C2H2-type domain-containing protein</fullName>
    </recommendedName>
</protein>
<dbReference type="EMBL" id="WIGO01000226">
    <property type="protein sequence ID" value="KAF6822846.1"/>
    <property type="molecule type" value="Genomic_DNA"/>
</dbReference>
<reference evidence="2" key="1">
    <citation type="journal article" date="2020" name="Phytopathology">
        <title>Genome Sequence Resources of Colletotrichum truncatum, C. plurivorum, C. musicola, and C. sojae: Four Species Pathogenic to Soybean (Glycine max).</title>
        <authorList>
            <person name="Rogerio F."/>
            <person name="Boufleur T.R."/>
            <person name="Ciampi-Guillardi M."/>
            <person name="Sukno S.A."/>
            <person name="Thon M.R."/>
            <person name="Massola Junior N.S."/>
            <person name="Baroncelli R."/>
        </authorList>
    </citation>
    <scope>NUCLEOTIDE SEQUENCE</scope>
    <source>
        <strain evidence="2">LFN00145</strain>
    </source>
</reference>
<feature type="compositionally biased region" description="Low complexity" evidence="1">
    <location>
        <begin position="558"/>
        <end position="584"/>
    </location>
</feature>
<dbReference type="Proteomes" id="UP000654918">
    <property type="component" value="Unassembled WGS sequence"/>
</dbReference>
<accession>A0A8H6K1Q6</accession>
<feature type="compositionally biased region" description="Polar residues" evidence="1">
    <location>
        <begin position="635"/>
        <end position="648"/>
    </location>
</feature>
<organism evidence="2 3">
    <name type="scientific">Colletotrichum plurivorum</name>
    <dbReference type="NCBI Taxonomy" id="2175906"/>
    <lineage>
        <taxon>Eukaryota</taxon>
        <taxon>Fungi</taxon>
        <taxon>Dikarya</taxon>
        <taxon>Ascomycota</taxon>
        <taxon>Pezizomycotina</taxon>
        <taxon>Sordariomycetes</taxon>
        <taxon>Hypocreomycetidae</taxon>
        <taxon>Glomerellales</taxon>
        <taxon>Glomerellaceae</taxon>
        <taxon>Colletotrichum</taxon>
        <taxon>Colletotrichum orchidearum species complex</taxon>
    </lineage>
</organism>
<name>A0A8H6K1Q6_9PEZI</name>
<evidence type="ECO:0000313" key="3">
    <source>
        <dbReference type="Proteomes" id="UP000654918"/>
    </source>
</evidence>
<feature type="compositionally biased region" description="Basic and acidic residues" evidence="1">
    <location>
        <begin position="657"/>
        <end position="670"/>
    </location>
</feature>
<comment type="caution">
    <text evidence="2">The sequence shown here is derived from an EMBL/GenBank/DDBJ whole genome shotgun (WGS) entry which is preliminary data.</text>
</comment>